<dbReference type="AlphaFoldDB" id="A0A1R4FFU1"/>
<evidence type="ECO:0000313" key="2">
    <source>
        <dbReference type="EMBL" id="SJM54815.1"/>
    </source>
</evidence>
<name>A0A1R4FFU1_9MICO</name>
<accession>A0A1R4FFU1</accession>
<sequence>MNTQNLARATDPHTSHDAVPPRERRELQKSAILWLLRTVGPMTDHELTWQYDRNRLRHGWPATQRDSVRKRRAELKNDGRVVNTGEVSGFPGLPASTVWAAAAEGATDVQS</sequence>
<gene>
    <name evidence="2" type="ORF">CZ674_04330</name>
</gene>
<dbReference type="GeneID" id="303172432"/>
<feature type="compositionally biased region" description="Basic and acidic residues" evidence="1">
    <location>
        <begin position="10"/>
        <end position="24"/>
    </location>
</feature>
<keyword evidence="3" id="KW-1185">Reference proteome</keyword>
<proteinExistence type="predicted"/>
<protein>
    <submittedName>
        <fullName evidence="2">Uncharacterized protein</fullName>
    </submittedName>
</protein>
<feature type="region of interest" description="Disordered" evidence="1">
    <location>
        <begin position="1"/>
        <end position="24"/>
    </location>
</feature>
<dbReference type="Proteomes" id="UP000195787">
    <property type="component" value="Unassembled WGS sequence"/>
</dbReference>
<evidence type="ECO:0000256" key="1">
    <source>
        <dbReference type="SAM" id="MobiDB-lite"/>
    </source>
</evidence>
<dbReference type="EMBL" id="FUHU01000021">
    <property type="protein sequence ID" value="SJM54815.1"/>
    <property type="molecule type" value="Genomic_DNA"/>
</dbReference>
<dbReference type="RefSeq" id="WP_086991323.1">
    <property type="nucleotide sequence ID" value="NZ_FUHU01000021.1"/>
</dbReference>
<dbReference type="OrthoDB" id="5118671at2"/>
<organism evidence="2 3">
    <name type="scientific">Agrococcus casei LMG 22410</name>
    <dbReference type="NCBI Taxonomy" id="1255656"/>
    <lineage>
        <taxon>Bacteria</taxon>
        <taxon>Bacillati</taxon>
        <taxon>Actinomycetota</taxon>
        <taxon>Actinomycetes</taxon>
        <taxon>Micrococcales</taxon>
        <taxon>Microbacteriaceae</taxon>
        <taxon>Agrococcus</taxon>
    </lineage>
</organism>
<evidence type="ECO:0000313" key="3">
    <source>
        <dbReference type="Proteomes" id="UP000195787"/>
    </source>
</evidence>
<reference evidence="2 3" key="1">
    <citation type="submission" date="2017-02" db="EMBL/GenBank/DDBJ databases">
        <authorList>
            <person name="Peterson S.W."/>
        </authorList>
    </citation>
    <scope>NUCLEOTIDE SEQUENCE [LARGE SCALE GENOMIC DNA]</scope>
    <source>
        <strain evidence="2 3">LMG 22410</strain>
    </source>
</reference>